<dbReference type="PANTHER" id="PTHR11008:SF9">
    <property type="entry name" value="PROTEIN TAKEOUT-LIKE PROTEIN"/>
    <property type="match status" value="1"/>
</dbReference>
<dbReference type="SMART" id="SM00700">
    <property type="entry name" value="JHBP"/>
    <property type="match status" value="1"/>
</dbReference>
<sequence length="445" mass="49653">MESKTIWLISIVYIGFSSIVLCSEIPNDEDNEILSRPTEPAEQDVLSQIKNFIRQARTENGDIDLNALLSENVKDPVPLEPFNVSSSNFFTTLSGEFTELQLHGLKSFQVDRLAINLSEMNLSAEFSVPMLSIVGDYFLDGTVTFLPISGEGPFYMNLSSIVLKGHSIIRPTQDGKLEMGTVKMDSDVGQIALQFENLMGGGTWGSISNSLLNQLSELILGELKPSLLMTMSSYLKYQFDEVLFQQLPSGFMDPTSTNLVDAILEQSSNFMAEQGMEPLNLPDYQEVYEKSLFFITTRSEFDVYNGTLHGLSTLSRKGDVMTVYANNSLIFEADFEFQNLTGDYLWKAEALGADTKGRMAIEIKSVEGFVKLRKNLSAGSKLELDALHVKNIRHIWLDLQGLGTWDYVMESIVNLIANGLKLQLADAIAEPVQKTIQEQLDRLNI</sequence>
<dbReference type="Gene3D" id="3.15.10.50">
    <property type="match status" value="1"/>
</dbReference>
<keyword evidence="3" id="KW-1185">Reference proteome</keyword>
<dbReference type="InterPro" id="IPR010562">
    <property type="entry name" value="Haemolymph_juvenile_hormone-bd"/>
</dbReference>
<dbReference type="Proteomes" id="UP000827092">
    <property type="component" value="Unassembled WGS sequence"/>
</dbReference>
<feature type="signal peptide" evidence="1">
    <location>
        <begin position="1"/>
        <end position="22"/>
    </location>
</feature>
<evidence type="ECO:0000313" key="3">
    <source>
        <dbReference type="Proteomes" id="UP000827092"/>
    </source>
</evidence>
<dbReference type="Pfam" id="PF06585">
    <property type="entry name" value="JHBP"/>
    <property type="match status" value="1"/>
</dbReference>
<reference evidence="2 3" key="1">
    <citation type="journal article" date="2022" name="Nat. Ecol. Evol.">
        <title>A masculinizing supergene underlies an exaggerated male reproductive morph in a spider.</title>
        <authorList>
            <person name="Hendrickx F."/>
            <person name="De Corte Z."/>
            <person name="Sonet G."/>
            <person name="Van Belleghem S.M."/>
            <person name="Kostlbacher S."/>
            <person name="Vangestel C."/>
        </authorList>
    </citation>
    <scope>NUCLEOTIDE SEQUENCE [LARGE SCALE GENOMIC DNA]</scope>
    <source>
        <strain evidence="2">W744_W776</strain>
    </source>
</reference>
<accession>A0AAV6UWI1</accession>
<gene>
    <name evidence="2" type="ORF">JTE90_009189</name>
</gene>
<comment type="caution">
    <text evidence="2">The sequence shown here is derived from an EMBL/GenBank/DDBJ whole genome shotgun (WGS) entry which is preliminary data.</text>
</comment>
<feature type="chain" id="PRO_5043832094" evidence="1">
    <location>
        <begin position="23"/>
        <end position="445"/>
    </location>
</feature>
<protein>
    <submittedName>
        <fullName evidence="2">Uncharacterized protein</fullName>
    </submittedName>
</protein>
<evidence type="ECO:0000256" key="1">
    <source>
        <dbReference type="SAM" id="SignalP"/>
    </source>
</evidence>
<organism evidence="2 3">
    <name type="scientific">Oedothorax gibbosus</name>
    <dbReference type="NCBI Taxonomy" id="931172"/>
    <lineage>
        <taxon>Eukaryota</taxon>
        <taxon>Metazoa</taxon>
        <taxon>Ecdysozoa</taxon>
        <taxon>Arthropoda</taxon>
        <taxon>Chelicerata</taxon>
        <taxon>Arachnida</taxon>
        <taxon>Araneae</taxon>
        <taxon>Araneomorphae</taxon>
        <taxon>Entelegynae</taxon>
        <taxon>Araneoidea</taxon>
        <taxon>Linyphiidae</taxon>
        <taxon>Erigoninae</taxon>
        <taxon>Oedothorax</taxon>
    </lineage>
</organism>
<dbReference type="InterPro" id="IPR038606">
    <property type="entry name" value="To_sf"/>
</dbReference>
<name>A0AAV6UWI1_9ARAC</name>
<dbReference type="AlphaFoldDB" id="A0AAV6UWI1"/>
<dbReference type="InterPro" id="IPR020234">
    <property type="entry name" value="Mite_allergen_group-7"/>
</dbReference>
<dbReference type="Pfam" id="PF16984">
    <property type="entry name" value="Grp7_allergen"/>
    <property type="match status" value="1"/>
</dbReference>
<evidence type="ECO:0000313" key="2">
    <source>
        <dbReference type="EMBL" id="KAG8188797.1"/>
    </source>
</evidence>
<dbReference type="Gene3D" id="3.15.10.30">
    <property type="entry name" value="Haemolymph juvenile hormone binding protein"/>
    <property type="match status" value="1"/>
</dbReference>
<dbReference type="InterPro" id="IPR038602">
    <property type="entry name" value="Mite_allergen_7_sf"/>
</dbReference>
<dbReference type="EMBL" id="JAFNEN010000230">
    <property type="protein sequence ID" value="KAG8188797.1"/>
    <property type="molecule type" value="Genomic_DNA"/>
</dbReference>
<keyword evidence="1" id="KW-0732">Signal</keyword>
<dbReference type="PANTHER" id="PTHR11008">
    <property type="entry name" value="PROTEIN TAKEOUT-LIKE PROTEIN"/>
    <property type="match status" value="1"/>
</dbReference>
<proteinExistence type="predicted"/>